<keyword evidence="1" id="KW-0614">Plasmid</keyword>
<protein>
    <submittedName>
        <fullName evidence="1">Uncharacterized protein</fullName>
    </submittedName>
</protein>
<dbReference type="AlphaFoldDB" id="A0A9W3SIV5"/>
<proteinExistence type="predicted"/>
<dbReference type="Proteomes" id="UP000092743">
    <property type="component" value="Plasmid p109822"/>
</dbReference>
<gene>
    <name evidence="1" type="ORF">BT246_69300</name>
</gene>
<evidence type="ECO:0000313" key="2">
    <source>
        <dbReference type="Proteomes" id="UP000092743"/>
    </source>
</evidence>
<reference evidence="1 2" key="1">
    <citation type="submission" date="2016-04" db="EMBL/GenBank/DDBJ databases">
        <title>High quality genome of the nematocidal Bacillus thuringiensis MYBT18246.</title>
        <authorList>
            <person name="Hollensteiner J."/>
            <person name="Poehlein A."/>
            <person name="Sproeer C."/>
            <person name="Bunk B."/>
            <person name="Rosenstiel P."/>
            <person name="Schulenburg H."/>
            <person name="Liesegang H."/>
        </authorList>
    </citation>
    <scope>NUCLEOTIDE SEQUENCE [LARGE SCALE GENOMIC DNA]</scope>
    <source>
        <strain evidence="1 2">MYBT18246</strain>
        <plasmid evidence="1 2">p109822</plasmid>
    </source>
</reference>
<dbReference type="EMBL" id="CP015355">
    <property type="protein sequence ID" value="ANS52221.1"/>
    <property type="molecule type" value="Genomic_DNA"/>
</dbReference>
<organism evidence="1 2">
    <name type="scientific">Bacillus thuringiensis</name>
    <dbReference type="NCBI Taxonomy" id="1428"/>
    <lineage>
        <taxon>Bacteria</taxon>
        <taxon>Bacillati</taxon>
        <taxon>Bacillota</taxon>
        <taxon>Bacilli</taxon>
        <taxon>Bacillales</taxon>
        <taxon>Bacillaceae</taxon>
        <taxon>Bacillus</taxon>
        <taxon>Bacillus cereus group</taxon>
    </lineage>
</organism>
<evidence type="ECO:0000313" key="1">
    <source>
        <dbReference type="EMBL" id="ANS52221.1"/>
    </source>
</evidence>
<name>A0A9W3SIV5_BACTU</name>
<geneLocation type="plasmid" evidence="1 2">
    <name>p109822</name>
</geneLocation>
<dbReference type="RefSeq" id="WP_065486895.1">
    <property type="nucleotide sequence ID" value="NZ_CP015355.1"/>
</dbReference>
<sequence length="109" mass="13516">MNDLDYIKQIQQQIRVIQGYEQILKNEVIKTQNLICYEKESIIRQLDMIKLLIHKSLQDIHDLEEYVYKNKKMSNFDYFPKQKDKKYVPTKHKKMYASYFDYMRSFYEK</sequence>
<accession>A0A9W3SIV5</accession>